<keyword evidence="3" id="KW-1185">Reference proteome</keyword>
<dbReference type="PANTHER" id="PTHR45431">
    <property type="entry name" value="RHODANESE-LIKE DOMAIN-CONTAINING PROTEIN 15, CHLOROPLASTIC"/>
    <property type="match status" value="1"/>
</dbReference>
<gene>
    <name evidence="2" type="ORF">ACFQRI_26785</name>
</gene>
<protein>
    <submittedName>
        <fullName evidence="2">Rhodanese-like domain-containing protein</fullName>
    </submittedName>
</protein>
<dbReference type="InterPro" id="IPR001763">
    <property type="entry name" value="Rhodanese-like_dom"/>
</dbReference>
<dbReference type="Proteomes" id="UP001596504">
    <property type="component" value="Unassembled WGS sequence"/>
</dbReference>
<dbReference type="RefSeq" id="WP_380673389.1">
    <property type="nucleotide sequence ID" value="NZ_JBHTCJ010000025.1"/>
</dbReference>
<evidence type="ECO:0000259" key="1">
    <source>
        <dbReference type="PROSITE" id="PS50206"/>
    </source>
</evidence>
<evidence type="ECO:0000313" key="3">
    <source>
        <dbReference type="Proteomes" id="UP001596504"/>
    </source>
</evidence>
<dbReference type="SMART" id="SM00450">
    <property type="entry name" value="RHOD"/>
    <property type="match status" value="1"/>
</dbReference>
<feature type="domain" description="Rhodanese" evidence="1">
    <location>
        <begin position="19"/>
        <end position="103"/>
    </location>
</feature>
<name>A0ABW2LUY4_9PSEU</name>
<dbReference type="InterPro" id="IPR001307">
    <property type="entry name" value="Thiosulphate_STrfase_CS"/>
</dbReference>
<comment type="caution">
    <text evidence="2">The sequence shown here is derived from an EMBL/GenBank/DDBJ whole genome shotgun (WGS) entry which is preliminary data.</text>
</comment>
<reference evidence="3" key="1">
    <citation type="journal article" date="2019" name="Int. J. Syst. Evol. Microbiol.">
        <title>The Global Catalogue of Microorganisms (GCM) 10K type strain sequencing project: providing services to taxonomists for standard genome sequencing and annotation.</title>
        <authorList>
            <consortium name="The Broad Institute Genomics Platform"/>
            <consortium name="The Broad Institute Genome Sequencing Center for Infectious Disease"/>
            <person name="Wu L."/>
            <person name="Ma J."/>
        </authorList>
    </citation>
    <scope>NUCLEOTIDE SEQUENCE [LARGE SCALE GENOMIC DNA]</scope>
    <source>
        <strain evidence="3">WLHS5</strain>
    </source>
</reference>
<dbReference type="InterPro" id="IPR052367">
    <property type="entry name" value="Thiosulfate_ST/Rhodanese-like"/>
</dbReference>
<evidence type="ECO:0000313" key="2">
    <source>
        <dbReference type="EMBL" id="MFC7345034.1"/>
    </source>
</evidence>
<dbReference type="EMBL" id="JBHTCJ010000025">
    <property type="protein sequence ID" value="MFC7345034.1"/>
    <property type="molecule type" value="Genomic_DNA"/>
</dbReference>
<organism evidence="2 3">
    <name type="scientific">Saccharopolyspora griseoalba</name>
    <dbReference type="NCBI Taxonomy" id="1431848"/>
    <lineage>
        <taxon>Bacteria</taxon>
        <taxon>Bacillati</taxon>
        <taxon>Actinomycetota</taxon>
        <taxon>Actinomycetes</taxon>
        <taxon>Pseudonocardiales</taxon>
        <taxon>Pseudonocardiaceae</taxon>
        <taxon>Saccharopolyspora</taxon>
    </lineage>
</organism>
<dbReference type="CDD" id="cd00158">
    <property type="entry name" value="RHOD"/>
    <property type="match status" value="1"/>
</dbReference>
<dbReference type="PROSITE" id="PS00380">
    <property type="entry name" value="RHODANESE_1"/>
    <property type="match status" value="1"/>
</dbReference>
<dbReference type="Gene3D" id="3.40.250.10">
    <property type="entry name" value="Rhodanese-like domain"/>
    <property type="match status" value="1"/>
</dbReference>
<proteinExistence type="predicted"/>
<dbReference type="Pfam" id="PF00581">
    <property type="entry name" value="Rhodanese"/>
    <property type="match status" value="1"/>
</dbReference>
<dbReference type="SUPFAM" id="SSF52821">
    <property type="entry name" value="Rhodanese/Cell cycle control phosphatase"/>
    <property type="match status" value="1"/>
</dbReference>
<dbReference type="InterPro" id="IPR036873">
    <property type="entry name" value="Rhodanese-like_dom_sf"/>
</dbReference>
<dbReference type="PROSITE" id="PS50206">
    <property type="entry name" value="RHODANESE_3"/>
    <property type="match status" value="1"/>
</dbReference>
<sequence length="107" mass="11238">MSERTPEVGVDVFAGTWRRATRLVDVREPEEYVSGHVPGAVNVPLADVLAAPERFAGEECYVICRSGGRSSKAAEAINAAGGRAVSVSGGTSGWIEAGHEVERGAQR</sequence>
<dbReference type="PANTHER" id="PTHR45431:SF3">
    <property type="entry name" value="RHODANESE-LIKE DOMAIN-CONTAINING PROTEIN 15, CHLOROPLASTIC"/>
    <property type="match status" value="1"/>
</dbReference>
<accession>A0ABW2LUY4</accession>